<feature type="compositionally biased region" description="Acidic residues" evidence="1">
    <location>
        <begin position="94"/>
        <end position="112"/>
    </location>
</feature>
<reference evidence="3" key="1">
    <citation type="journal article" date="2016" name="Genome Announc.">
        <title>Genome sequence of Ustilaginoidea virens IPU010, a rice pathogenic fungus causing false smut.</title>
        <authorList>
            <person name="Kumagai T."/>
            <person name="Ishii T."/>
            <person name="Terai G."/>
            <person name="Umemura M."/>
            <person name="Machida M."/>
            <person name="Asai K."/>
        </authorList>
    </citation>
    <scope>NUCLEOTIDE SEQUENCE [LARGE SCALE GENOMIC DNA]</scope>
    <source>
        <strain evidence="3">IPU010</strain>
    </source>
</reference>
<evidence type="ECO:0000256" key="1">
    <source>
        <dbReference type="SAM" id="MobiDB-lite"/>
    </source>
</evidence>
<dbReference type="PANTHER" id="PTHR14097">
    <property type="entry name" value="OXIDOREDUCTASE HTATIP2"/>
    <property type="match status" value="1"/>
</dbReference>
<protein>
    <submittedName>
        <fullName evidence="2">Uncharacterized protein</fullName>
    </submittedName>
</protein>
<dbReference type="PANTHER" id="PTHR14097:SF8">
    <property type="entry name" value="NAD(P)-BINDING DOMAIN-CONTAINING PROTEIN"/>
    <property type="match status" value="1"/>
</dbReference>
<dbReference type="AlphaFoldDB" id="A0A063C422"/>
<dbReference type="SUPFAM" id="SSF51735">
    <property type="entry name" value="NAD(P)-binding Rossmann-fold domains"/>
    <property type="match status" value="1"/>
</dbReference>
<evidence type="ECO:0000313" key="3">
    <source>
        <dbReference type="Proteomes" id="UP000054053"/>
    </source>
</evidence>
<gene>
    <name evidence="2" type="ORF">UVI_02029790</name>
</gene>
<dbReference type="EMBL" id="BBTG02000012">
    <property type="protein sequence ID" value="GAO15121.1"/>
    <property type="molecule type" value="Genomic_DNA"/>
</dbReference>
<dbReference type="Proteomes" id="UP000054053">
    <property type="component" value="Unassembled WGS sequence"/>
</dbReference>
<dbReference type="InterPro" id="IPR036291">
    <property type="entry name" value="NAD(P)-bd_dom_sf"/>
</dbReference>
<organism evidence="2 3">
    <name type="scientific">Ustilaginoidea virens</name>
    <name type="common">Rice false smut fungus</name>
    <name type="synonym">Villosiclava virens</name>
    <dbReference type="NCBI Taxonomy" id="1159556"/>
    <lineage>
        <taxon>Eukaryota</taxon>
        <taxon>Fungi</taxon>
        <taxon>Dikarya</taxon>
        <taxon>Ascomycota</taxon>
        <taxon>Pezizomycotina</taxon>
        <taxon>Sordariomycetes</taxon>
        <taxon>Hypocreomycetidae</taxon>
        <taxon>Hypocreales</taxon>
        <taxon>Clavicipitaceae</taxon>
        <taxon>Ustilaginoidea</taxon>
    </lineage>
</organism>
<name>A0A063C422_USTVR</name>
<dbReference type="Gene3D" id="3.40.50.720">
    <property type="entry name" value="NAD(P)-binding Rossmann-like Domain"/>
    <property type="match status" value="1"/>
</dbReference>
<comment type="caution">
    <text evidence="2">The sequence shown here is derived from an EMBL/GenBank/DDBJ whole genome shotgun (WGS) entry which is preliminary data.</text>
</comment>
<dbReference type="STRING" id="1159556.A0A063C422"/>
<sequence>MQVVVVGATGYVGSTVLRHCLADPRISRVHVLTRRPLGDAEAPAGSPASGKLSVIIKTDWMAYDDELLHALRHARACLWSVPTPTTSQARREEGDGDAEEGEEEEEEEEEEEAPRTPSRNKGEPLTADRCIGGRHTQTSRWPTPEEYLRVTVDYTVAAAAAFTRMMGLAGPPSAAPFRFVYCSGDAAELVYNRSLCIMGPTRRAKGCAERNIFDMADGSHGALESIAVRPCGIYPRAQTPWTWFLTTLVLPTCEVDELAASMVGLAKNGPGAAVAAGAGDSGRIITHRRIRSMGRELLDKQEAEQAEQAAGASAM</sequence>
<feature type="region of interest" description="Disordered" evidence="1">
    <location>
        <begin position="84"/>
        <end position="142"/>
    </location>
</feature>
<proteinExistence type="predicted"/>
<dbReference type="HOGENOM" id="CLU_071330_0_1_1"/>
<evidence type="ECO:0000313" key="2">
    <source>
        <dbReference type="EMBL" id="GAO15121.1"/>
    </source>
</evidence>
<accession>A0A063C422</accession>